<dbReference type="PANTHER" id="PTHR23503">
    <property type="entry name" value="SOLUTE CARRIER FAMILY 2"/>
    <property type="match status" value="1"/>
</dbReference>
<feature type="transmembrane region" description="Helical" evidence="7">
    <location>
        <begin position="401"/>
        <end position="422"/>
    </location>
</feature>
<keyword evidence="3" id="KW-1003">Cell membrane</keyword>
<reference evidence="9" key="1">
    <citation type="submission" date="2023-07" db="EMBL/GenBank/DDBJ databases">
        <title>Chromosome-level genome assembly of Artemia franciscana.</title>
        <authorList>
            <person name="Jo E."/>
        </authorList>
    </citation>
    <scope>NUCLEOTIDE SEQUENCE</scope>
    <source>
        <tissue evidence="9">Whole body</tissue>
    </source>
</reference>
<dbReference type="AlphaFoldDB" id="A0AA88HJN3"/>
<feature type="transmembrane region" description="Helical" evidence="7">
    <location>
        <begin position="865"/>
        <end position="885"/>
    </location>
</feature>
<feature type="transmembrane region" description="Helical" evidence="7">
    <location>
        <begin position="799"/>
        <end position="826"/>
    </location>
</feature>
<evidence type="ECO:0000256" key="1">
    <source>
        <dbReference type="ARBA" id="ARBA00004651"/>
    </source>
</evidence>
<evidence type="ECO:0000256" key="6">
    <source>
        <dbReference type="ARBA" id="ARBA00023136"/>
    </source>
</evidence>
<keyword evidence="4 7" id="KW-0812">Transmembrane</keyword>
<keyword evidence="6 7" id="KW-0472">Membrane</keyword>
<feature type="transmembrane region" description="Helical" evidence="7">
    <location>
        <begin position="101"/>
        <end position="121"/>
    </location>
</feature>
<dbReference type="Proteomes" id="UP001187531">
    <property type="component" value="Unassembled WGS sequence"/>
</dbReference>
<dbReference type="GO" id="GO:0005353">
    <property type="term" value="F:fructose transmembrane transporter activity"/>
    <property type="evidence" value="ECO:0007669"/>
    <property type="project" value="UniProtKB-ARBA"/>
</dbReference>
<feature type="transmembrane region" description="Helical" evidence="7">
    <location>
        <begin position="195"/>
        <end position="220"/>
    </location>
</feature>
<feature type="transmembrane region" description="Helical" evidence="7">
    <location>
        <begin position="156"/>
        <end position="183"/>
    </location>
</feature>
<feature type="transmembrane region" description="Helical" evidence="7">
    <location>
        <begin position="838"/>
        <end position="859"/>
    </location>
</feature>
<gene>
    <name evidence="9" type="ORF">QYM36_016586</name>
</gene>
<evidence type="ECO:0000256" key="3">
    <source>
        <dbReference type="ARBA" id="ARBA00022475"/>
    </source>
</evidence>
<dbReference type="SUPFAM" id="SSF103473">
    <property type="entry name" value="MFS general substrate transporter"/>
    <property type="match status" value="3"/>
</dbReference>
<sequence length="942" mass="102797">MATMWNVKRWGCIERLPSLNWLRGTTKVEEEMDEMRAESAKQKLTTVVSLKEMLTNPCLKSPLIIAVMMQLAQQFSGINAVVFFSTSIFEDSGLNTLTSQYAKLGMGVMNVIMNFVSLVLVEKAGRKTLQLVGLSGMFVVVILLTVFLAVKGLAPWIPYISIVLIIAFVVAFATGPGSIPWFLVSELFNQSARPLASSIAVTVNWTANFFVGIGFLPLAICLDSLDWLRGTTKVEEEMDEMRAESAKQKLTTVVSLKEMLTNPCLKSPLIIAVMMQLAQQFSGINAVVFFSTSIFEDSGLNTLTSQYAKLGMGVMNVIMNFVSLVLVEKAGRKTLQLVGLSGMFVVVILLTVFLAVKGLAPWIPYISIVLIIAFVVAFATGPGSIPWFLVSELFNQSARPLASSIAVTVNWTANFFVGIGFLPLAGLNGRLVFAIAAAAIGSGFQHGYNIGVVNAPGKLIQEWINYTDYVRSNYTVVPTEATITWIWSVAVSVYCIGGMIGGSLTGFFAEKFGRRGGLMVNNIFALIGAILEGFSYSAESYEMLIAGRVFIGINLLSLNSNKYPSVGGLNAGLAPMYLSEISPVNLRGAVGTMYQLILTISILISQILGMENIMGTETLWPYLLAFTAVAVLYQVPALMFCPESPKYILITKGREREAERALNWLRGTTKVEEEMDEMRAESAKQKLTTVVSLKEMLTNPCLKSPLIVAVMMQLAQQFSGINAVMFFSTSIFEDSGLNTLTSQYATLGMGVMNVLMTFVSLVLVEKAGRKTLQLVGLSGMFVVVILLTVFLAIKDLAPWIPYISIVLIIAFVVAFATGPGSIPWFLVSELFNQSARPLASSIAVTVNWTANFFVGIGFLPLAQLLGPYVFAIFAVILAFFVWFTWKHVPETKNKTIEEISTICDGKDLTDEAAVSLILAEYDANGSYQTNHDKTTLCHTSVI</sequence>
<dbReference type="EMBL" id="JAVRJZ010000020">
    <property type="protein sequence ID" value="KAK2706607.1"/>
    <property type="molecule type" value="Genomic_DNA"/>
</dbReference>
<feature type="transmembrane region" description="Helical" evidence="7">
    <location>
        <begin position="620"/>
        <end position="641"/>
    </location>
</feature>
<keyword evidence="2" id="KW-0813">Transport</keyword>
<feature type="transmembrane region" description="Helical" evidence="7">
    <location>
        <begin position="334"/>
        <end position="356"/>
    </location>
</feature>
<organism evidence="9 10">
    <name type="scientific">Artemia franciscana</name>
    <name type="common">Brine shrimp</name>
    <name type="synonym">Artemia sanfranciscana</name>
    <dbReference type="NCBI Taxonomy" id="6661"/>
    <lineage>
        <taxon>Eukaryota</taxon>
        <taxon>Metazoa</taxon>
        <taxon>Ecdysozoa</taxon>
        <taxon>Arthropoda</taxon>
        <taxon>Crustacea</taxon>
        <taxon>Branchiopoda</taxon>
        <taxon>Anostraca</taxon>
        <taxon>Artemiidae</taxon>
        <taxon>Artemia</taxon>
    </lineage>
</organism>
<dbReference type="InterPro" id="IPR005829">
    <property type="entry name" value="Sugar_transporter_CS"/>
</dbReference>
<feature type="domain" description="Major facilitator superfamily (MFS) profile" evidence="8">
    <location>
        <begin position="435"/>
        <end position="892"/>
    </location>
</feature>
<feature type="transmembrane region" description="Helical" evidence="7">
    <location>
        <begin position="706"/>
        <end position="732"/>
    </location>
</feature>
<name>A0AA88HJN3_ARTSF</name>
<proteinExistence type="predicted"/>
<evidence type="ECO:0000256" key="5">
    <source>
        <dbReference type="ARBA" id="ARBA00022989"/>
    </source>
</evidence>
<protein>
    <recommendedName>
        <fullName evidence="8">Major facilitator superfamily (MFS) profile domain-containing protein</fullName>
    </recommendedName>
</protein>
<keyword evidence="10" id="KW-1185">Reference proteome</keyword>
<dbReference type="GO" id="GO:1990539">
    <property type="term" value="P:fructose import across plasma membrane"/>
    <property type="evidence" value="ECO:0007669"/>
    <property type="project" value="UniProtKB-ARBA"/>
</dbReference>
<feature type="transmembrane region" description="Helical" evidence="7">
    <location>
        <begin position="771"/>
        <end position="793"/>
    </location>
</feature>
<evidence type="ECO:0000313" key="9">
    <source>
        <dbReference type="EMBL" id="KAK2706607.1"/>
    </source>
</evidence>
<dbReference type="PRINTS" id="PR00171">
    <property type="entry name" value="SUGRTRNSPORT"/>
</dbReference>
<dbReference type="InterPro" id="IPR005828">
    <property type="entry name" value="MFS_sugar_transport-like"/>
</dbReference>
<dbReference type="InterPro" id="IPR003663">
    <property type="entry name" value="Sugar/inositol_transpt"/>
</dbReference>
<evidence type="ECO:0000256" key="2">
    <source>
        <dbReference type="ARBA" id="ARBA00022448"/>
    </source>
</evidence>
<feature type="transmembrane region" description="Helical" evidence="7">
    <location>
        <begin position="586"/>
        <end position="608"/>
    </location>
</feature>
<feature type="transmembrane region" description="Helical" evidence="7">
    <location>
        <begin position="744"/>
        <end position="764"/>
    </location>
</feature>
<dbReference type="PANTHER" id="PTHR23503:SF8">
    <property type="entry name" value="FACILITATED GLUCOSE TRANSPORTER PROTEIN 1"/>
    <property type="match status" value="1"/>
</dbReference>
<feature type="transmembrane region" description="Helical" evidence="7">
    <location>
        <begin position="362"/>
        <end position="389"/>
    </location>
</feature>
<accession>A0AA88HJN3</accession>
<feature type="domain" description="Major facilitator superfamily (MFS) profile" evidence="8">
    <location>
        <begin position="1"/>
        <end position="331"/>
    </location>
</feature>
<dbReference type="PROSITE" id="PS00216">
    <property type="entry name" value="SUGAR_TRANSPORT_1"/>
    <property type="match status" value="2"/>
</dbReference>
<comment type="subcellular location">
    <subcellularLocation>
        <location evidence="1">Cell membrane</location>
        <topology evidence="1">Multi-pass membrane protein</topology>
    </subcellularLocation>
</comment>
<evidence type="ECO:0000256" key="7">
    <source>
        <dbReference type="SAM" id="Phobius"/>
    </source>
</evidence>
<dbReference type="FunFam" id="1.20.1250.20:FF:001511">
    <property type="entry name" value="Solute carrier family 2, facilitated glucose transporter member 5"/>
    <property type="match status" value="1"/>
</dbReference>
<keyword evidence="5 7" id="KW-1133">Transmembrane helix</keyword>
<dbReference type="InterPro" id="IPR036259">
    <property type="entry name" value="MFS_trans_sf"/>
</dbReference>
<dbReference type="Pfam" id="PF00083">
    <property type="entry name" value="Sugar_tr"/>
    <property type="match status" value="2"/>
</dbReference>
<dbReference type="NCBIfam" id="TIGR00879">
    <property type="entry name" value="SP"/>
    <property type="match status" value="1"/>
</dbReference>
<dbReference type="InterPro" id="IPR045263">
    <property type="entry name" value="GLUT"/>
</dbReference>
<feature type="transmembrane region" description="Helical" evidence="7">
    <location>
        <begin position="128"/>
        <end position="150"/>
    </location>
</feature>
<dbReference type="Gene3D" id="1.20.1250.20">
    <property type="entry name" value="MFS general substrate transporter like domains"/>
    <property type="match status" value="3"/>
</dbReference>
<evidence type="ECO:0000313" key="10">
    <source>
        <dbReference type="Proteomes" id="UP001187531"/>
    </source>
</evidence>
<dbReference type="InterPro" id="IPR020846">
    <property type="entry name" value="MFS_dom"/>
</dbReference>
<feature type="transmembrane region" description="Helical" evidence="7">
    <location>
        <begin position="485"/>
        <end position="509"/>
    </location>
</feature>
<comment type="caution">
    <text evidence="9">The sequence shown here is derived from an EMBL/GenBank/DDBJ whole genome shotgun (WGS) entry which is preliminary data.</text>
</comment>
<evidence type="ECO:0000259" key="8">
    <source>
        <dbReference type="PROSITE" id="PS50850"/>
    </source>
</evidence>
<evidence type="ECO:0000256" key="4">
    <source>
        <dbReference type="ARBA" id="ARBA00022692"/>
    </source>
</evidence>
<dbReference type="GO" id="GO:0005886">
    <property type="term" value="C:plasma membrane"/>
    <property type="evidence" value="ECO:0007669"/>
    <property type="project" value="UniProtKB-SubCell"/>
</dbReference>
<dbReference type="PROSITE" id="PS50850">
    <property type="entry name" value="MFS"/>
    <property type="match status" value="2"/>
</dbReference>
<feature type="transmembrane region" description="Helical" evidence="7">
    <location>
        <begin position="307"/>
        <end position="327"/>
    </location>
</feature>